<dbReference type="PANTHER" id="PTHR30627">
    <property type="entry name" value="PEPTIDOGLYCAN D,D-TRANSPEPTIDASE"/>
    <property type="match status" value="1"/>
</dbReference>
<dbReference type="SUPFAM" id="SSF56519">
    <property type="entry name" value="Penicillin binding protein dimerisation domain"/>
    <property type="match status" value="1"/>
</dbReference>
<evidence type="ECO:0000313" key="6">
    <source>
        <dbReference type="Proteomes" id="UP000177090"/>
    </source>
</evidence>
<keyword evidence="2" id="KW-0472">Membrane</keyword>
<evidence type="ECO:0000259" key="3">
    <source>
        <dbReference type="Pfam" id="PF00905"/>
    </source>
</evidence>
<dbReference type="InterPro" id="IPR001460">
    <property type="entry name" value="PCN-bd_Tpept"/>
</dbReference>
<gene>
    <name evidence="5" type="ORF">A2569_02780</name>
</gene>
<dbReference type="Proteomes" id="UP000177090">
    <property type="component" value="Unassembled WGS sequence"/>
</dbReference>
<dbReference type="InterPro" id="IPR012338">
    <property type="entry name" value="Beta-lactam/transpept-like"/>
</dbReference>
<accession>A0A1G2QKB3</accession>
<proteinExistence type="predicted"/>
<dbReference type="GO" id="GO:0005886">
    <property type="term" value="C:plasma membrane"/>
    <property type="evidence" value="ECO:0007669"/>
    <property type="project" value="TreeGrafter"/>
</dbReference>
<dbReference type="SUPFAM" id="SSF56601">
    <property type="entry name" value="beta-lactamase/transpeptidase-like"/>
    <property type="match status" value="1"/>
</dbReference>
<organism evidence="5 6">
    <name type="scientific">Candidatus Vogelbacteria bacterium RIFOXYD1_FULL_51_18</name>
    <dbReference type="NCBI Taxonomy" id="1802440"/>
    <lineage>
        <taxon>Bacteria</taxon>
        <taxon>Candidatus Vogeliibacteriota</taxon>
    </lineage>
</organism>
<comment type="subcellular location">
    <subcellularLocation>
        <location evidence="1">Membrane</location>
    </subcellularLocation>
</comment>
<sequence length="551" mass="60859">MGALAIVVRLFFVQIIHGDEYRQQAERQYTSTAGSAFNRGSIYFVNKEGNEVAAASLAHGYALAIHPAQIPVGERERVYRGLNKEIAIDKSNFLMRAAKVSDPYEEIAQQVPSAVAERIQALSLPGVVLKVVRWRVYPSKTLAAHAIGFVGYQGSEFSGRYGLEKQYEKVLGRTMGERKLNLFAELFLGLGKEVLGNEVKEGDIYLTIEPVVQDEAEKTAAALMERYHAEEVGIIVMEPGTGALRALAASPSYDPGEKKGNLTVLQNPLIEKVYEMGSIIKPLTLAAALDAGAITRTTTYDDKGYVVLNGARIENFDKKGRGVVPMQEVLNNSLNTGAVFAMQRMGRDSFRTYMRAYGFGEKTGVDLPDEVAGITYNLQSSRDIEYATASFGQGIALTPLATTRALAALGNGGLVVKPYVVQEIRYKGGEKKVIEPTALRRVLKEETSEEITRMLVTVYDDALGGGKYKMERYSIAAKTGTAEVSKDAGGYYEDRYLHSFFGYFPAYQPRFIIFLYMLKPEGVRYASESLSEPFVGLAKFLINYYRIPPDR</sequence>
<name>A0A1G2QKB3_9BACT</name>
<dbReference type="STRING" id="1802440.A2569_02780"/>
<evidence type="ECO:0008006" key="7">
    <source>
        <dbReference type="Google" id="ProtNLM"/>
    </source>
</evidence>
<reference evidence="5 6" key="1">
    <citation type="journal article" date="2016" name="Nat. Commun.">
        <title>Thousands of microbial genomes shed light on interconnected biogeochemical processes in an aquifer system.</title>
        <authorList>
            <person name="Anantharaman K."/>
            <person name="Brown C.T."/>
            <person name="Hug L.A."/>
            <person name="Sharon I."/>
            <person name="Castelle C.J."/>
            <person name="Probst A.J."/>
            <person name="Thomas B.C."/>
            <person name="Singh A."/>
            <person name="Wilkins M.J."/>
            <person name="Karaoz U."/>
            <person name="Brodie E.L."/>
            <person name="Williams K.H."/>
            <person name="Hubbard S.S."/>
            <person name="Banfield J.F."/>
        </authorList>
    </citation>
    <scope>NUCLEOTIDE SEQUENCE [LARGE SCALE GENOMIC DNA]</scope>
</reference>
<dbReference type="Pfam" id="PF03717">
    <property type="entry name" value="PBP_dimer"/>
    <property type="match status" value="1"/>
</dbReference>
<dbReference type="AlphaFoldDB" id="A0A1G2QKB3"/>
<dbReference type="GO" id="GO:0071555">
    <property type="term" value="P:cell wall organization"/>
    <property type="evidence" value="ECO:0007669"/>
    <property type="project" value="TreeGrafter"/>
</dbReference>
<dbReference type="Gene3D" id="3.90.1310.10">
    <property type="entry name" value="Penicillin-binding protein 2a (Domain 2)"/>
    <property type="match status" value="1"/>
</dbReference>
<evidence type="ECO:0000259" key="4">
    <source>
        <dbReference type="Pfam" id="PF03717"/>
    </source>
</evidence>
<evidence type="ECO:0000256" key="1">
    <source>
        <dbReference type="ARBA" id="ARBA00004370"/>
    </source>
</evidence>
<feature type="domain" description="Penicillin-binding protein transpeptidase" evidence="3">
    <location>
        <begin position="233"/>
        <end position="534"/>
    </location>
</feature>
<dbReference type="EMBL" id="MHTL01000007">
    <property type="protein sequence ID" value="OHA60877.1"/>
    <property type="molecule type" value="Genomic_DNA"/>
</dbReference>
<dbReference type="InterPro" id="IPR005311">
    <property type="entry name" value="PBP_dimer"/>
</dbReference>
<dbReference type="PANTHER" id="PTHR30627:SF1">
    <property type="entry name" value="PEPTIDOGLYCAN D,D-TRANSPEPTIDASE FTSI"/>
    <property type="match status" value="1"/>
</dbReference>
<comment type="caution">
    <text evidence="5">The sequence shown here is derived from an EMBL/GenBank/DDBJ whole genome shotgun (WGS) entry which is preliminary data.</text>
</comment>
<evidence type="ECO:0000256" key="2">
    <source>
        <dbReference type="ARBA" id="ARBA00023136"/>
    </source>
</evidence>
<dbReference type="InterPro" id="IPR050515">
    <property type="entry name" value="Beta-lactam/transpept"/>
</dbReference>
<evidence type="ECO:0000313" key="5">
    <source>
        <dbReference type="EMBL" id="OHA60877.1"/>
    </source>
</evidence>
<dbReference type="GO" id="GO:0008658">
    <property type="term" value="F:penicillin binding"/>
    <property type="evidence" value="ECO:0007669"/>
    <property type="project" value="InterPro"/>
</dbReference>
<dbReference type="Gene3D" id="3.30.450.330">
    <property type="match status" value="1"/>
</dbReference>
<dbReference type="Pfam" id="PF00905">
    <property type="entry name" value="Transpeptidase"/>
    <property type="match status" value="1"/>
</dbReference>
<dbReference type="InterPro" id="IPR036138">
    <property type="entry name" value="PBP_dimer_sf"/>
</dbReference>
<dbReference type="Gene3D" id="3.40.710.10">
    <property type="entry name" value="DD-peptidase/beta-lactamase superfamily"/>
    <property type="match status" value="1"/>
</dbReference>
<protein>
    <recommendedName>
        <fullName evidence="7">Penicillin-binding protein transpeptidase domain-containing protein</fullName>
    </recommendedName>
</protein>
<feature type="domain" description="Penicillin-binding protein dimerisation" evidence="4">
    <location>
        <begin position="63"/>
        <end position="179"/>
    </location>
</feature>